<feature type="compositionally biased region" description="Basic residues" evidence="1">
    <location>
        <begin position="1"/>
        <end position="11"/>
    </location>
</feature>
<dbReference type="Pfam" id="PF13508">
    <property type="entry name" value="Acetyltransf_7"/>
    <property type="match status" value="1"/>
</dbReference>
<proteinExistence type="predicted"/>
<evidence type="ECO:0000313" key="3">
    <source>
        <dbReference type="EMBL" id="GHI39925.1"/>
    </source>
</evidence>
<protein>
    <recommendedName>
        <fullName evidence="2">N-acetyltransferase domain-containing protein</fullName>
    </recommendedName>
</protein>
<feature type="domain" description="N-acetyltransferase" evidence="2">
    <location>
        <begin position="113"/>
        <end position="266"/>
    </location>
</feature>
<gene>
    <name evidence="3" type="ORF">Sviol_43330</name>
</gene>
<dbReference type="Proteomes" id="UP001050808">
    <property type="component" value="Unassembled WGS sequence"/>
</dbReference>
<dbReference type="PROSITE" id="PS51186">
    <property type="entry name" value="GNAT"/>
    <property type="match status" value="1"/>
</dbReference>
<name>A0ABQ3QRM1_9ACTN</name>
<dbReference type="Gene3D" id="3.40.630.30">
    <property type="match status" value="1"/>
</dbReference>
<reference evidence="3" key="1">
    <citation type="submission" date="2024-05" db="EMBL/GenBank/DDBJ databases">
        <title>Whole genome shotgun sequence of Streptomyces violascens NBRC 12920.</title>
        <authorList>
            <person name="Komaki H."/>
            <person name="Tamura T."/>
        </authorList>
    </citation>
    <scope>NUCLEOTIDE SEQUENCE</scope>
    <source>
        <strain evidence="3">NBRC 12920</strain>
    </source>
</reference>
<dbReference type="SUPFAM" id="SSF55729">
    <property type="entry name" value="Acyl-CoA N-acyltransferases (Nat)"/>
    <property type="match status" value="1"/>
</dbReference>
<evidence type="ECO:0000313" key="4">
    <source>
        <dbReference type="Proteomes" id="UP001050808"/>
    </source>
</evidence>
<comment type="caution">
    <text evidence="3">The sequence shown here is derived from an EMBL/GenBank/DDBJ whole genome shotgun (WGS) entry which is preliminary data.</text>
</comment>
<dbReference type="CDD" id="cd04301">
    <property type="entry name" value="NAT_SF"/>
    <property type="match status" value="1"/>
</dbReference>
<feature type="region of interest" description="Disordered" evidence="1">
    <location>
        <begin position="1"/>
        <end position="31"/>
    </location>
</feature>
<sequence>MTARGRAHRRPASAVPQAAPPHDPAADNLNPCRRKTQNQYYAERPPMAPHSGILLMIRTVRQCSSPAENAIAAGISAHESAVPRSSQRPGTTPAGLPSAVSGNVCLVCQTAGMIVRVAREQDFPGLLGLAAQVEHWFGPMVEDPGFHSAVEKHIRRSTALVAVSSGSDVLGGLLFGAKPPIYHAHWLVVSERERGKGIGRALMAEAKRRFVLGPGSIEVVTFGADHPGAVASGARVFYERLGFTPAEAADPGPEGGSRQIYRLDVGP</sequence>
<dbReference type="EMBL" id="BNDY01000017">
    <property type="protein sequence ID" value="GHI39925.1"/>
    <property type="molecule type" value="Genomic_DNA"/>
</dbReference>
<evidence type="ECO:0000256" key="1">
    <source>
        <dbReference type="SAM" id="MobiDB-lite"/>
    </source>
</evidence>
<accession>A0ABQ3QRM1</accession>
<organism evidence="3 4">
    <name type="scientific">Streptomyces violascens</name>
    <dbReference type="NCBI Taxonomy" id="67381"/>
    <lineage>
        <taxon>Bacteria</taxon>
        <taxon>Bacillati</taxon>
        <taxon>Actinomycetota</taxon>
        <taxon>Actinomycetes</taxon>
        <taxon>Kitasatosporales</taxon>
        <taxon>Streptomycetaceae</taxon>
        <taxon>Streptomyces</taxon>
    </lineage>
</organism>
<feature type="region of interest" description="Disordered" evidence="1">
    <location>
        <begin position="248"/>
        <end position="267"/>
    </location>
</feature>
<dbReference type="InterPro" id="IPR000182">
    <property type="entry name" value="GNAT_dom"/>
</dbReference>
<dbReference type="InterPro" id="IPR016181">
    <property type="entry name" value="Acyl_CoA_acyltransferase"/>
</dbReference>
<keyword evidence="4" id="KW-1185">Reference proteome</keyword>
<evidence type="ECO:0000259" key="2">
    <source>
        <dbReference type="PROSITE" id="PS51186"/>
    </source>
</evidence>